<dbReference type="VEuPathDB" id="FungiDB:AAP_04598"/>
<feature type="transmembrane region" description="Helical" evidence="2">
    <location>
        <begin position="58"/>
        <end position="78"/>
    </location>
</feature>
<dbReference type="PANTHER" id="PTHR18640">
    <property type="entry name" value="SOLUTE CARRIER FAMILY 10 MEMBER 7"/>
    <property type="match status" value="1"/>
</dbReference>
<keyword evidence="2" id="KW-0812">Transmembrane</keyword>
<comment type="caution">
    <text evidence="3">The sequence shown here is derived from an EMBL/GenBank/DDBJ whole genome shotgun (WGS) entry which is preliminary data.</text>
</comment>
<reference evidence="3 4" key="1">
    <citation type="journal article" date="2016" name="Genome Biol. Evol.">
        <title>Divergent and convergent evolution of fungal pathogenicity.</title>
        <authorList>
            <person name="Shang Y."/>
            <person name="Xiao G."/>
            <person name="Zheng P."/>
            <person name="Cen K."/>
            <person name="Zhan S."/>
            <person name="Wang C."/>
        </authorList>
    </citation>
    <scope>NUCLEOTIDE SEQUENCE [LARGE SCALE GENOMIC DNA]</scope>
    <source>
        <strain evidence="3 4">ARSEF 7405</strain>
    </source>
</reference>
<dbReference type="OrthoDB" id="188035at2759"/>
<dbReference type="Gene3D" id="1.20.1530.20">
    <property type="match status" value="1"/>
</dbReference>
<feature type="compositionally biased region" description="Low complexity" evidence="1">
    <location>
        <begin position="433"/>
        <end position="442"/>
    </location>
</feature>
<dbReference type="GO" id="GO:0005886">
    <property type="term" value="C:plasma membrane"/>
    <property type="evidence" value="ECO:0007669"/>
    <property type="project" value="TreeGrafter"/>
</dbReference>
<dbReference type="InterPro" id="IPR038770">
    <property type="entry name" value="Na+/solute_symporter_sf"/>
</dbReference>
<feature type="transmembrane region" description="Helical" evidence="2">
    <location>
        <begin position="271"/>
        <end position="295"/>
    </location>
</feature>
<dbReference type="EMBL" id="AZGZ01000022">
    <property type="protein sequence ID" value="KZZ89113.1"/>
    <property type="molecule type" value="Genomic_DNA"/>
</dbReference>
<feature type="transmembrane region" description="Helical" evidence="2">
    <location>
        <begin position="127"/>
        <end position="147"/>
    </location>
</feature>
<dbReference type="AlphaFoldDB" id="A0A162I638"/>
<keyword evidence="2" id="KW-0472">Membrane</keyword>
<dbReference type="Pfam" id="PF13593">
    <property type="entry name" value="SBF_like"/>
    <property type="match status" value="1"/>
</dbReference>
<dbReference type="Proteomes" id="UP000242877">
    <property type="component" value="Unassembled WGS sequence"/>
</dbReference>
<feature type="region of interest" description="Disordered" evidence="1">
    <location>
        <begin position="403"/>
        <end position="518"/>
    </location>
</feature>
<feature type="transmembrane region" description="Helical" evidence="2">
    <location>
        <begin position="332"/>
        <end position="354"/>
    </location>
</feature>
<name>A0A162I638_9EURO</name>
<evidence type="ECO:0000256" key="2">
    <source>
        <dbReference type="SAM" id="Phobius"/>
    </source>
</evidence>
<sequence length="518" mass="57127">MSFSKSQETTAAGRPFSFHAKRVLKFLLGQWLIVAMGIACMLAYFFPNVAKQGGYIQAQYSILYGAVIVIFLISGLSIPRDKLVTHIMNYRLHIITQGASYLLIPLFFFGGVYLIDATDTKEHLDRAVLAGYILLGCLPTTLSSNVIMTRSAGGDDAAALVEVLIANVLGPFITPGWAMSLMPKTPRFEKWASASGGMGSIYASTFKELSVTVLVPLFVGQGIRWLFPNAVPKIMAKYKINKLSSVCLLLLVWSSFSTCFSTHALEALSDQTVAFTTVMNVTLYLFLTAGCFFLARPSKWMLPKALEPGNKGSIMWKVHNAIIKRMPVGETIAICFCGPAKTTGLGIPLLYSMYSKNDMFDNARMSVPVILYTTQQIFAAHFMVHLFHWWGEKTKKIEEKNSGMYDDEESARPQTGSDATIVEPARISKEENNNNNSNSNSNNEKKVTEQEQDQDVISRPETAVTYVDNRAESPYPGAGSPTQPHSPSQLNTLHPLSTLQPGHSTASFQTTRTLTPEH</sequence>
<feature type="transmembrane region" description="Helical" evidence="2">
    <location>
        <begin position="159"/>
        <end position="178"/>
    </location>
</feature>
<dbReference type="InterPro" id="IPR016833">
    <property type="entry name" value="Put_Na-Bile_cotransptr"/>
</dbReference>
<feature type="transmembrane region" description="Helical" evidence="2">
    <location>
        <begin position="90"/>
        <end position="115"/>
    </location>
</feature>
<keyword evidence="4" id="KW-1185">Reference proteome</keyword>
<protein>
    <submittedName>
        <fullName evidence="3">Sodium bile acid transporter family protein</fullName>
    </submittedName>
</protein>
<feature type="transmembrane region" description="Helical" evidence="2">
    <location>
        <begin position="369"/>
        <end position="390"/>
    </location>
</feature>
<dbReference type="PANTHER" id="PTHR18640:SF5">
    <property type="entry name" value="SODIUM_BILE ACID COTRANSPORTER 7"/>
    <property type="match status" value="1"/>
</dbReference>
<evidence type="ECO:0000256" key="1">
    <source>
        <dbReference type="SAM" id="MobiDB-lite"/>
    </source>
</evidence>
<feature type="transmembrane region" description="Helical" evidence="2">
    <location>
        <begin position="23"/>
        <end position="46"/>
    </location>
</feature>
<keyword evidence="2" id="KW-1133">Transmembrane helix</keyword>
<feature type="transmembrane region" description="Helical" evidence="2">
    <location>
        <begin position="247"/>
        <end position="265"/>
    </location>
</feature>
<gene>
    <name evidence="3" type="ORF">AAP_04598</name>
</gene>
<organism evidence="3 4">
    <name type="scientific">Ascosphaera apis ARSEF 7405</name>
    <dbReference type="NCBI Taxonomy" id="392613"/>
    <lineage>
        <taxon>Eukaryota</taxon>
        <taxon>Fungi</taxon>
        <taxon>Dikarya</taxon>
        <taxon>Ascomycota</taxon>
        <taxon>Pezizomycotina</taxon>
        <taxon>Eurotiomycetes</taxon>
        <taxon>Eurotiomycetidae</taxon>
        <taxon>Onygenales</taxon>
        <taxon>Ascosphaeraceae</taxon>
        <taxon>Ascosphaera</taxon>
    </lineage>
</organism>
<feature type="compositionally biased region" description="Polar residues" evidence="1">
    <location>
        <begin position="480"/>
        <end position="518"/>
    </location>
</feature>
<proteinExistence type="predicted"/>
<evidence type="ECO:0000313" key="3">
    <source>
        <dbReference type="EMBL" id="KZZ89113.1"/>
    </source>
</evidence>
<accession>A0A162I638</accession>
<evidence type="ECO:0000313" key="4">
    <source>
        <dbReference type="Proteomes" id="UP000242877"/>
    </source>
</evidence>